<dbReference type="STRING" id="7234.B4H1E3"/>
<dbReference type="AlphaFoldDB" id="B4H1E3"/>
<dbReference type="eggNOG" id="KOG1041">
    <property type="taxonomic scope" value="Eukaryota"/>
</dbReference>
<keyword evidence="2" id="KW-1185">Reference proteome</keyword>
<name>B4H1E3_DROPE</name>
<dbReference type="Proteomes" id="UP000008744">
    <property type="component" value="Unassembled WGS sequence"/>
</dbReference>
<accession>B4H1E3</accession>
<sequence>MEILMSISTDTENQAELEHGILTQCIIQATGERRFNGQVMSNLLLKMNSKLNGINPTLKREFRPLRVLQ</sequence>
<dbReference type="EMBL" id="CH479202">
    <property type="protein sequence ID" value="EDW30120.1"/>
    <property type="molecule type" value="Genomic_DNA"/>
</dbReference>
<dbReference type="HOGENOM" id="CLU_2778548_0_0_1"/>
<organism evidence="2">
    <name type="scientific">Drosophila persimilis</name>
    <name type="common">Fruit fly</name>
    <dbReference type="NCBI Taxonomy" id="7234"/>
    <lineage>
        <taxon>Eukaryota</taxon>
        <taxon>Metazoa</taxon>
        <taxon>Ecdysozoa</taxon>
        <taxon>Arthropoda</taxon>
        <taxon>Hexapoda</taxon>
        <taxon>Insecta</taxon>
        <taxon>Pterygota</taxon>
        <taxon>Neoptera</taxon>
        <taxon>Endopterygota</taxon>
        <taxon>Diptera</taxon>
        <taxon>Brachycera</taxon>
        <taxon>Muscomorpha</taxon>
        <taxon>Ephydroidea</taxon>
        <taxon>Drosophilidae</taxon>
        <taxon>Drosophila</taxon>
        <taxon>Sophophora</taxon>
    </lineage>
</organism>
<dbReference type="SUPFAM" id="SSF53098">
    <property type="entry name" value="Ribonuclease H-like"/>
    <property type="match status" value="1"/>
</dbReference>
<proteinExistence type="predicted"/>
<reference evidence="1 2" key="1">
    <citation type="journal article" date="2007" name="Nature">
        <title>Evolution of genes and genomes on the Drosophila phylogeny.</title>
        <authorList>
            <consortium name="Drosophila 12 Genomes Consortium"/>
            <person name="Clark A.G."/>
            <person name="Eisen M.B."/>
            <person name="Smith D.R."/>
            <person name="Bergman C.M."/>
            <person name="Oliver B."/>
            <person name="Markow T.A."/>
            <person name="Kaufman T.C."/>
            <person name="Kellis M."/>
            <person name="Gelbart W."/>
            <person name="Iyer V.N."/>
            <person name="Pollard D.A."/>
            <person name="Sackton T.B."/>
            <person name="Larracuente A.M."/>
            <person name="Singh N.D."/>
            <person name="Abad J.P."/>
            <person name="Abt D.N."/>
            <person name="Adryan B."/>
            <person name="Aguade M."/>
            <person name="Akashi H."/>
            <person name="Anderson W.W."/>
            <person name="Aquadro C.F."/>
            <person name="Ardell D.H."/>
            <person name="Arguello R."/>
            <person name="Artieri C.G."/>
            <person name="Barbash D.A."/>
            <person name="Barker D."/>
            <person name="Barsanti P."/>
            <person name="Batterham P."/>
            <person name="Batzoglou S."/>
            <person name="Begun D."/>
            <person name="Bhutkar A."/>
            <person name="Blanco E."/>
            <person name="Bosak S.A."/>
            <person name="Bradley R.K."/>
            <person name="Brand A.D."/>
            <person name="Brent M.R."/>
            <person name="Brooks A.N."/>
            <person name="Brown R.H."/>
            <person name="Butlin R.K."/>
            <person name="Caggese C."/>
            <person name="Calvi B.R."/>
            <person name="Bernardo de Carvalho A."/>
            <person name="Caspi A."/>
            <person name="Castrezana S."/>
            <person name="Celniker S.E."/>
            <person name="Chang J.L."/>
            <person name="Chapple C."/>
            <person name="Chatterji S."/>
            <person name="Chinwalla A."/>
            <person name="Civetta A."/>
            <person name="Clifton S.W."/>
            <person name="Comeron J.M."/>
            <person name="Costello J.C."/>
            <person name="Coyne J.A."/>
            <person name="Daub J."/>
            <person name="David R.G."/>
            <person name="Delcher A.L."/>
            <person name="Delehaunty K."/>
            <person name="Do C.B."/>
            <person name="Ebling H."/>
            <person name="Edwards K."/>
            <person name="Eickbush T."/>
            <person name="Evans J.D."/>
            <person name="Filipski A."/>
            <person name="Findeiss S."/>
            <person name="Freyhult E."/>
            <person name="Fulton L."/>
            <person name="Fulton R."/>
            <person name="Garcia A.C."/>
            <person name="Gardiner A."/>
            <person name="Garfield D.A."/>
            <person name="Garvin B.E."/>
            <person name="Gibson G."/>
            <person name="Gilbert D."/>
            <person name="Gnerre S."/>
            <person name="Godfrey J."/>
            <person name="Good R."/>
            <person name="Gotea V."/>
            <person name="Gravely B."/>
            <person name="Greenberg A.J."/>
            <person name="Griffiths-Jones S."/>
            <person name="Gross S."/>
            <person name="Guigo R."/>
            <person name="Gustafson E.A."/>
            <person name="Haerty W."/>
            <person name="Hahn M.W."/>
            <person name="Halligan D.L."/>
            <person name="Halpern A.L."/>
            <person name="Halter G.M."/>
            <person name="Han M.V."/>
            <person name="Heger A."/>
            <person name="Hillier L."/>
            <person name="Hinrichs A.S."/>
            <person name="Holmes I."/>
            <person name="Hoskins R.A."/>
            <person name="Hubisz M.J."/>
            <person name="Hultmark D."/>
            <person name="Huntley M.A."/>
            <person name="Jaffe D.B."/>
            <person name="Jagadeeshan S."/>
            <person name="Jeck W.R."/>
            <person name="Johnson J."/>
            <person name="Jones C.D."/>
            <person name="Jordan W.C."/>
            <person name="Karpen G.H."/>
            <person name="Kataoka E."/>
            <person name="Keightley P.D."/>
            <person name="Kheradpour P."/>
            <person name="Kirkness E.F."/>
            <person name="Koerich L.B."/>
            <person name="Kristiansen K."/>
            <person name="Kudrna D."/>
            <person name="Kulathinal R.J."/>
            <person name="Kumar S."/>
            <person name="Kwok R."/>
            <person name="Lander E."/>
            <person name="Langley C.H."/>
            <person name="Lapoint R."/>
            <person name="Lazzaro B.P."/>
            <person name="Lee S.J."/>
            <person name="Levesque L."/>
            <person name="Li R."/>
            <person name="Lin C.F."/>
            <person name="Lin M.F."/>
            <person name="Lindblad-Toh K."/>
            <person name="Llopart A."/>
            <person name="Long M."/>
            <person name="Low L."/>
            <person name="Lozovsky E."/>
            <person name="Lu J."/>
            <person name="Luo M."/>
            <person name="Machado C.A."/>
            <person name="Makalowski W."/>
            <person name="Marzo M."/>
            <person name="Matsuda M."/>
            <person name="Matzkin L."/>
            <person name="McAllister B."/>
            <person name="McBride C.S."/>
            <person name="McKernan B."/>
            <person name="McKernan K."/>
            <person name="Mendez-Lago M."/>
            <person name="Minx P."/>
            <person name="Mollenhauer M.U."/>
            <person name="Montooth K."/>
            <person name="Mount S.M."/>
            <person name="Mu X."/>
            <person name="Myers E."/>
            <person name="Negre B."/>
            <person name="Newfeld S."/>
            <person name="Nielsen R."/>
            <person name="Noor M.A."/>
            <person name="O'Grady P."/>
            <person name="Pachter L."/>
            <person name="Papaceit M."/>
            <person name="Parisi M.J."/>
            <person name="Parisi M."/>
            <person name="Parts L."/>
            <person name="Pedersen J.S."/>
            <person name="Pesole G."/>
            <person name="Phillippy A.M."/>
            <person name="Ponting C.P."/>
            <person name="Pop M."/>
            <person name="Porcelli D."/>
            <person name="Powell J.R."/>
            <person name="Prohaska S."/>
            <person name="Pruitt K."/>
            <person name="Puig M."/>
            <person name="Quesneville H."/>
            <person name="Ram K.R."/>
            <person name="Rand D."/>
            <person name="Rasmussen M.D."/>
            <person name="Reed L.K."/>
            <person name="Reenan R."/>
            <person name="Reily A."/>
            <person name="Remington K.A."/>
            <person name="Rieger T.T."/>
            <person name="Ritchie M.G."/>
            <person name="Robin C."/>
            <person name="Rogers Y.H."/>
            <person name="Rohde C."/>
            <person name="Rozas J."/>
            <person name="Rubenfield M.J."/>
            <person name="Ruiz A."/>
            <person name="Russo S."/>
            <person name="Salzberg S.L."/>
            <person name="Sanchez-Gracia A."/>
            <person name="Saranga D.J."/>
            <person name="Sato H."/>
            <person name="Schaeffer S.W."/>
            <person name="Schatz M.C."/>
            <person name="Schlenke T."/>
            <person name="Schwartz R."/>
            <person name="Segarra C."/>
            <person name="Singh R.S."/>
            <person name="Sirot L."/>
            <person name="Sirota M."/>
            <person name="Sisneros N.B."/>
            <person name="Smith C.D."/>
            <person name="Smith T.F."/>
            <person name="Spieth J."/>
            <person name="Stage D.E."/>
            <person name="Stark A."/>
            <person name="Stephan W."/>
            <person name="Strausberg R.L."/>
            <person name="Strempel S."/>
            <person name="Sturgill D."/>
            <person name="Sutton G."/>
            <person name="Sutton G.G."/>
            <person name="Tao W."/>
            <person name="Teichmann S."/>
            <person name="Tobari Y.N."/>
            <person name="Tomimura Y."/>
            <person name="Tsolas J.M."/>
            <person name="Valente V.L."/>
            <person name="Venter E."/>
            <person name="Venter J.C."/>
            <person name="Vicario S."/>
            <person name="Vieira F.G."/>
            <person name="Vilella A.J."/>
            <person name="Villasante A."/>
            <person name="Walenz B."/>
            <person name="Wang J."/>
            <person name="Wasserman M."/>
            <person name="Watts T."/>
            <person name="Wilson D."/>
            <person name="Wilson R.K."/>
            <person name="Wing R.A."/>
            <person name="Wolfner M.F."/>
            <person name="Wong A."/>
            <person name="Wong G.K."/>
            <person name="Wu C.I."/>
            <person name="Wu G."/>
            <person name="Yamamoto D."/>
            <person name="Yang H.P."/>
            <person name="Yang S.P."/>
            <person name="Yorke J.A."/>
            <person name="Yoshida K."/>
            <person name="Zdobnov E."/>
            <person name="Zhang P."/>
            <person name="Zhang Y."/>
            <person name="Zimin A.V."/>
            <person name="Baldwin J."/>
            <person name="Abdouelleil A."/>
            <person name="Abdulkadir J."/>
            <person name="Abebe A."/>
            <person name="Abera B."/>
            <person name="Abreu J."/>
            <person name="Acer S.C."/>
            <person name="Aftuck L."/>
            <person name="Alexander A."/>
            <person name="An P."/>
            <person name="Anderson E."/>
            <person name="Anderson S."/>
            <person name="Arachi H."/>
            <person name="Azer M."/>
            <person name="Bachantsang P."/>
            <person name="Barry A."/>
            <person name="Bayul T."/>
            <person name="Berlin A."/>
            <person name="Bessette D."/>
            <person name="Bloom T."/>
            <person name="Blye J."/>
            <person name="Boguslavskiy L."/>
            <person name="Bonnet C."/>
            <person name="Boukhgalter B."/>
            <person name="Bourzgui I."/>
            <person name="Brown A."/>
            <person name="Cahill P."/>
            <person name="Channer S."/>
            <person name="Cheshatsang Y."/>
            <person name="Chuda L."/>
            <person name="Citroen M."/>
            <person name="Collymore A."/>
            <person name="Cooke P."/>
            <person name="Costello M."/>
            <person name="D'Aco K."/>
            <person name="Daza R."/>
            <person name="De Haan G."/>
            <person name="DeGray S."/>
            <person name="DeMaso C."/>
            <person name="Dhargay N."/>
            <person name="Dooley K."/>
            <person name="Dooley E."/>
            <person name="Doricent M."/>
            <person name="Dorje P."/>
            <person name="Dorjee K."/>
            <person name="Dupes A."/>
            <person name="Elong R."/>
            <person name="Falk J."/>
            <person name="Farina A."/>
            <person name="Faro S."/>
            <person name="Ferguson D."/>
            <person name="Fisher S."/>
            <person name="Foley C.D."/>
            <person name="Franke A."/>
            <person name="Friedrich D."/>
            <person name="Gadbois L."/>
            <person name="Gearin G."/>
            <person name="Gearin C.R."/>
            <person name="Giannoukos G."/>
            <person name="Goode T."/>
            <person name="Graham J."/>
            <person name="Grandbois E."/>
            <person name="Grewal S."/>
            <person name="Gyaltsen K."/>
            <person name="Hafez N."/>
            <person name="Hagos B."/>
            <person name="Hall J."/>
            <person name="Henson C."/>
            <person name="Hollinger A."/>
            <person name="Honan T."/>
            <person name="Huard M.D."/>
            <person name="Hughes L."/>
            <person name="Hurhula B."/>
            <person name="Husby M.E."/>
            <person name="Kamat A."/>
            <person name="Kanga B."/>
            <person name="Kashin S."/>
            <person name="Khazanovich D."/>
            <person name="Kisner P."/>
            <person name="Lance K."/>
            <person name="Lara M."/>
            <person name="Lee W."/>
            <person name="Lennon N."/>
            <person name="Letendre F."/>
            <person name="LeVine R."/>
            <person name="Lipovsky A."/>
            <person name="Liu X."/>
            <person name="Liu J."/>
            <person name="Liu S."/>
            <person name="Lokyitsang T."/>
            <person name="Lokyitsang Y."/>
            <person name="Lubonja R."/>
            <person name="Lui A."/>
            <person name="MacDonald P."/>
            <person name="Magnisalis V."/>
            <person name="Maru K."/>
            <person name="Matthews C."/>
            <person name="McCusker W."/>
            <person name="McDonough S."/>
            <person name="Mehta T."/>
            <person name="Meldrim J."/>
            <person name="Meneus L."/>
            <person name="Mihai O."/>
            <person name="Mihalev A."/>
            <person name="Mihova T."/>
            <person name="Mittelman R."/>
            <person name="Mlenga V."/>
            <person name="Montmayeur A."/>
            <person name="Mulrain L."/>
            <person name="Navidi A."/>
            <person name="Naylor J."/>
            <person name="Negash T."/>
            <person name="Nguyen T."/>
            <person name="Nguyen N."/>
            <person name="Nicol R."/>
            <person name="Norbu C."/>
            <person name="Norbu N."/>
            <person name="Novod N."/>
            <person name="O'Neill B."/>
            <person name="Osman S."/>
            <person name="Markiewicz E."/>
            <person name="Oyono O.L."/>
            <person name="Patti C."/>
            <person name="Phunkhang P."/>
            <person name="Pierre F."/>
            <person name="Priest M."/>
            <person name="Raghuraman S."/>
            <person name="Rege F."/>
            <person name="Reyes R."/>
            <person name="Rise C."/>
            <person name="Rogov P."/>
            <person name="Ross K."/>
            <person name="Ryan E."/>
            <person name="Settipalli S."/>
            <person name="Shea T."/>
            <person name="Sherpa N."/>
            <person name="Shi L."/>
            <person name="Shih D."/>
            <person name="Sparrow T."/>
            <person name="Spaulding J."/>
            <person name="Stalker J."/>
            <person name="Stange-Thomann N."/>
            <person name="Stavropoulos S."/>
            <person name="Stone C."/>
            <person name="Strader C."/>
            <person name="Tesfaye S."/>
            <person name="Thomson T."/>
            <person name="Thoulutsang Y."/>
            <person name="Thoulutsang D."/>
            <person name="Topham K."/>
            <person name="Topping I."/>
            <person name="Tsamla T."/>
            <person name="Vassiliev H."/>
            <person name="Vo A."/>
            <person name="Wangchuk T."/>
            <person name="Wangdi T."/>
            <person name="Weiand M."/>
            <person name="Wilkinson J."/>
            <person name="Wilson A."/>
            <person name="Yadav S."/>
            <person name="Young G."/>
            <person name="Yu Q."/>
            <person name="Zembek L."/>
            <person name="Zhong D."/>
            <person name="Zimmer A."/>
            <person name="Zwirko Z."/>
            <person name="Jaffe D.B."/>
            <person name="Alvarez P."/>
            <person name="Brockman W."/>
            <person name="Butler J."/>
            <person name="Chin C."/>
            <person name="Gnerre S."/>
            <person name="Grabherr M."/>
            <person name="Kleber M."/>
            <person name="Mauceli E."/>
            <person name="MacCallum I."/>
        </authorList>
    </citation>
    <scope>NUCLEOTIDE SEQUENCE [LARGE SCALE GENOMIC DNA]</scope>
    <source>
        <strain evidence="2">MSH-3 / Tucson 14011-0111.49</strain>
    </source>
</reference>
<protein>
    <submittedName>
        <fullName evidence="1">GL22597</fullName>
    </submittedName>
</protein>
<evidence type="ECO:0000313" key="2">
    <source>
        <dbReference type="Proteomes" id="UP000008744"/>
    </source>
</evidence>
<dbReference type="InterPro" id="IPR012337">
    <property type="entry name" value="RNaseH-like_sf"/>
</dbReference>
<gene>
    <name evidence="1" type="primary">Dper\GL22597</name>
    <name evidence="1" type="ORF">Dper_GL22597</name>
</gene>
<dbReference type="Gene3D" id="3.40.50.2300">
    <property type="match status" value="1"/>
</dbReference>
<evidence type="ECO:0000313" key="1">
    <source>
        <dbReference type="EMBL" id="EDW30120.1"/>
    </source>
</evidence>